<comment type="caution">
    <text evidence="1">The sequence shown here is derived from an EMBL/GenBank/DDBJ whole genome shotgun (WGS) entry which is preliminary data.</text>
</comment>
<evidence type="ECO:0000313" key="1">
    <source>
        <dbReference type="EMBL" id="MEX6632802.1"/>
    </source>
</evidence>
<evidence type="ECO:0000313" key="2">
    <source>
        <dbReference type="Proteomes" id="UP001560685"/>
    </source>
</evidence>
<organism evidence="1 2">
    <name type="scientific">Hyphococcus lacteus</name>
    <dbReference type="NCBI Taxonomy" id="3143536"/>
    <lineage>
        <taxon>Bacteria</taxon>
        <taxon>Pseudomonadati</taxon>
        <taxon>Pseudomonadota</taxon>
        <taxon>Alphaproteobacteria</taxon>
        <taxon>Parvularculales</taxon>
        <taxon>Parvularculaceae</taxon>
        <taxon>Hyphococcus</taxon>
    </lineage>
</organism>
<protein>
    <submittedName>
        <fullName evidence="1">Uncharacterized protein</fullName>
    </submittedName>
</protein>
<proteinExistence type="predicted"/>
<sequence length="147" mass="16335">MSDRLKQIWSGFSGSTTRQLTGRGVDNILVPSRSDYAATDENFLPENFSAPADAAFSALRENLAHKEKKFGGKKKRMSHKPSNMPSEAEDFVAATAFSASGDDLIRGLRATALRVERPDIDYSAYLASDEGKAVFKKYKKKKRFGFF</sequence>
<dbReference type="EMBL" id="JBEHZE010000001">
    <property type="protein sequence ID" value="MEX6632802.1"/>
    <property type="molecule type" value="Genomic_DNA"/>
</dbReference>
<reference evidence="1 2" key="1">
    <citation type="submission" date="2024-05" db="EMBL/GenBank/DDBJ databases">
        <title>Three bacterial strains, DH-69, EH-24, and ECK-19 isolated from coastal sediments.</title>
        <authorList>
            <person name="Ye Y.-Q."/>
            <person name="Du Z.-J."/>
        </authorList>
    </citation>
    <scope>NUCLEOTIDE SEQUENCE [LARGE SCALE GENOMIC DNA]</scope>
    <source>
        <strain evidence="1 2">ECK-19</strain>
    </source>
</reference>
<name>A0ABV3Z3I5_9PROT</name>
<keyword evidence="2" id="KW-1185">Reference proteome</keyword>
<dbReference type="RefSeq" id="WP_369312735.1">
    <property type="nucleotide sequence ID" value="NZ_JBEHZE010000001.1"/>
</dbReference>
<accession>A0ABV3Z3I5</accession>
<dbReference type="Proteomes" id="UP001560685">
    <property type="component" value="Unassembled WGS sequence"/>
</dbReference>
<gene>
    <name evidence="1" type="ORF">ABFZ84_04505</name>
</gene>